<dbReference type="EMBL" id="RMBX01000008">
    <property type="protein sequence ID" value="RPD40242.1"/>
    <property type="molecule type" value="Genomic_DNA"/>
</dbReference>
<evidence type="ECO:0000313" key="2">
    <source>
        <dbReference type="Proteomes" id="UP000279089"/>
    </source>
</evidence>
<sequence length="88" mass="9809">MQQTETSLRKLISGFLRHVHAEAGDSIKHISVTVHGQLYHLEDGRYTEQLATCKMPGAKSLYYQSLQVEGPIDNMVTLIATSRRPPGT</sequence>
<gene>
    <name evidence="1" type="ORF">EG028_16470</name>
</gene>
<dbReference type="RefSeq" id="WP_123864690.1">
    <property type="nucleotide sequence ID" value="NZ_QXZY01000009.1"/>
</dbReference>
<evidence type="ECO:0000313" key="1">
    <source>
        <dbReference type="EMBL" id="RPD40242.1"/>
    </source>
</evidence>
<organism evidence="1 2">
    <name type="scientific">Chitinophaga barathri</name>
    <dbReference type="NCBI Taxonomy" id="1647451"/>
    <lineage>
        <taxon>Bacteria</taxon>
        <taxon>Pseudomonadati</taxon>
        <taxon>Bacteroidota</taxon>
        <taxon>Chitinophagia</taxon>
        <taxon>Chitinophagales</taxon>
        <taxon>Chitinophagaceae</taxon>
        <taxon>Chitinophaga</taxon>
    </lineage>
</organism>
<comment type="caution">
    <text evidence="1">The sequence shown here is derived from an EMBL/GenBank/DDBJ whole genome shotgun (WGS) entry which is preliminary data.</text>
</comment>
<name>A0A3N4M983_9BACT</name>
<accession>A0A3N4M983</accession>
<proteinExistence type="predicted"/>
<dbReference type="AlphaFoldDB" id="A0A3N4M983"/>
<keyword evidence="2" id="KW-1185">Reference proteome</keyword>
<dbReference type="Proteomes" id="UP000279089">
    <property type="component" value="Unassembled WGS sequence"/>
</dbReference>
<reference evidence="2" key="1">
    <citation type="submission" date="2018-11" db="EMBL/GenBank/DDBJ databases">
        <title>Chitinophaga lutea sp.nov., isolate from arsenic contaminated soil.</title>
        <authorList>
            <person name="Zong Y."/>
        </authorList>
    </citation>
    <scope>NUCLEOTIDE SEQUENCE [LARGE SCALE GENOMIC DNA]</scope>
    <source>
        <strain evidence="2">YLT18</strain>
    </source>
</reference>
<protein>
    <submittedName>
        <fullName evidence="1">Uncharacterized protein</fullName>
    </submittedName>
</protein>